<accession>A0AAU9DEX0</accession>
<dbReference type="RefSeq" id="WP_338392576.1">
    <property type="nucleotide sequence ID" value="NZ_AP025314.1"/>
</dbReference>
<dbReference type="EMBL" id="AP025314">
    <property type="protein sequence ID" value="BDD11055.1"/>
    <property type="molecule type" value="Genomic_DNA"/>
</dbReference>
<evidence type="ECO:0000259" key="2">
    <source>
        <dbReference type="Pfam" id="PF04024"/>
    </source>
</evidence>
<dbReference type="InterPro" id="IPR007168">
    <property type="entry name" value="Phageshock_PspC_N"/>
</dbReference>
<keyword evidence="1" id="KW-0472">Membrane</keyword>
<gene>
    <name evidence="3" type="ORF">FUAX_34870</name>
</gene>
<name>A0AAU9DEX0_9BACT</name>
<dbReference type="KEGG" id="fax:FUAX_34870"/>
<evidence type="ECO:0000313" key="3">
    <source>
        <dbReference type="EMBL" id="BDD11055.1"/>
    </source>
</evidence>
<sequence>MKNIRKFIDHQAFGVCAKLAEKFQLPIYKIRLWFIYSSFFTLGSSFLVYISLAFVVEIRKALRQRYNQFWYN</sequence>
<feature type="transmembrane region" description="Helical" evidence="1">
    <location>
        <begin position="33"/>
        <end position="56"/>
    </location>
</feature>
<evidence type="ECO:0000313" key="4">
    <source>
        <dbReference type="Proteomes" id="UP001348817"/>
    </source>
</evidence>
<keyword evidence="1" id="KW-0812">Transmembrane</keyword>
<dbReference type="Proteomes" id="UP001348817">
    <property type="component" value="Chromosome"/>
</dbReference>
<keyword evidence="1" id="KW-1133">Transmembrane helix</keyword>
<proteinExistence type="predicted"/>
<protein>
    <recommendedName>
        <fullName evidence="2">Phage shock protein PspC N-terminal domain-containing protein</fullName>
    </recommendedName>
</protein>
<dbReference type="AlphaFoldDB" id="A0AAU9DEX0"/>
<evidence type="ECO:0000256" key="1">
    <source>
        <dbReference type="SAM" id="Phobius"/>
    </source>
</evidence>
<organism evidence="3 4">
    <name type="scientific">Fulvitalea axinellae</name>
    <dbReference type="NCBI Taxonomy" id="1182444"/>
    <lineage>
        <taxon>Bacteria</taxon>
        <taxon>Pseudomonadati</taxon>
        <taxon>Bacteroidota</taxon>
        <taxon>Cytophagia</taxon>
        <taxon>Cytophagales</taxon>
        <taxon>Persicobacteraceae</taxon>
        <taxon>Fulvitalea</taxon>
    </lineage>
</organism>
<dbReference type="Pfam" id="PF04024">
    <property type="entry name" value="PspC"/>
    <property type="match status" value="1"/>
</dbReference>
<keyword evidence="4" id="KW-1185">Reference proteome</keyword>
<reference evidence="3 4" key="1">
    <citation type="submission" date="2021-12" db="EMBL/GenBank/DDBJ databases">
        <title>Genome sequencing of bacteria with rrn-lacking chromosome and rrn-plasmid.</title>
        <authorList>
            <person name="Anda M."/>
            <person name="Iwasaki W."/>
        </authorList>
    </citation>
    <scope>NUCLEOTIDE SEQUENCE [LARGE SCALE GENOMIC DNA]</scope>
    <source>
        <strain evidence="3 4">DSM 100852</strain>
    </source>
</reference>
<feature type="domain" description="Phage shock protein PspC N-terminal" evidence="2">
    <location>
        <begin position="13"/>
        <end position="56"/>
    </location>
</feature>